<proteinExistence type="predicted"/>
<organism evidence="1">
    <name type="scientific">Timema douglasi</name>
    <name type="common">Walking stick</name>
    <dbReference type="NCBI Taxonomy" id="61478"/>
    <lineage>
        <taxon>Eukaryota</taxon>
        <taxon>Metazoa</taxon>
        <taxon>Ecdysozoa</taxon>
        <taxon>Arthropoda</taxon>
        <taxon>Hexapoda</taxon>
        <taxon>Insecta</taxon>
        <taxon>Pterygota</taxon>
        <taxon>Neoptera</taxon>
        <taxon>Polyneoptera</taxon>
        <taxon>Phasmatodea</taxon>
        <taxon>Timematodea</taxon>
        <taxon>Timematoidea</taxon>
        <taxon>Timematidae</taxon>
        <taxon>Timema</taxon>
    </lineage>
</organism>
<accession>A0A7R8VQC3</accession>
<name>A0A7R8VQC3_TIMDO</name>
<gene>
    <name evidence="1" type="ORF">TDIB3V08_LOCUS7371</name>
</gene>
<dbReference type="AlphaFoldDB" id="A0A7R8VQC3"/>
<reference evidence="1" key="1">
    <citation type="submission" date="2020-11" db="EMBL/GenBank/DDBJ databases">
        <authorList>
            <person name="Tran Van P."/>
        </authorList>
    </citation>
    <scope>NUCLEOTIDE SEQUENCE</scope>
</reference>
<evidence type="ECO:0000313" key="1">
    <source>
        <dbReference type="EMBL" id="CAD7201168.1"/>
    </source>
</evidence>
<sequence>MLIYHLRPLSLTLALKVKCLDFNVLVYGKLRRSASFSKLRASLRRSSAKLMQKLTNRGASTIEGYSNSQPKCELATTTWPMPEVLDIMMQHNPILSAGVRESLHGCGYSGRLDVDRGPQTPPSTT</sequence>
<dbReference type="EMBL" id="OA568110">
    <property type="protein sequence ID" value="CAD7201168.1"/>
    <property type="molecule type" value="Genomic_DNA"/>
</dbReference>
<protein>
    <submittedName>
        <fullName evidence="1">Uncharacterized protein</fullName>
    </submittedName>
</protein>